<keyword evidence="1" id="KW-0175">Coiled coil</keyword>
<dbReference type="STRING" id="2880.D8LBA7"/>
<feature type="compositionally biased region" description="Low complexity" evidence="2">
    <location>
        <begin position="237"/>
        <end position="251"/>
    </location>
</feature>
<evidence type="ECO:0000256" key="1">
    <source>
        <dbReference type="SAM" id="Coils"/>
    </source>
</evidence>
<name>D8LBA7_ECTSI</name>
<dbReference type="EMBL" id="FN649726">
    <property type="protein sequence ID" value="CBN76616.1"/>
    <property type="molecule type" value="Genomic_DNA"/>
</dbReference>
<dbReference type="InParanoid" id="D8LBA7"/>
<evidence type="ECO:0000313" key="3">
    <source>
        <dbReference type="EMBL" id="CBN76616.1"/>
    </source>
</evidence>
<gene>
    <name evidence="3" type="ORF">Esi_0000_0346</name>
</gene>
<accession>D8LBA7</accession>
<organism evidence="3 4">
    <name type="scientific">Ectocarpus siliculosus</name>
    <name type="common">Brown alga</name>
    <name type="synonym">Conferva siliculosa</name>
    <dbReference type="NCBI Taxonomy" id="2880"/>
    <lineage>
        <taxon>Eukaryota</taxon>
        <taxon>Sar</taxon>
        <taxon>Stramenopiles</taxon>
        <taxon>Ochrophyta</taxon>
        <taxon>PX clade</taxon>
        <taxon>Phaeophyceae</taxon>
        <taxon>Ectocarpales</taxon>
        <taxon>Ectocarpaceae</taxon>
        <taxon>Ectocarpus</taxon>
    </lineage>
</organism>
<dbReference type="EMBL" id="FN647682">
    <property type="protein sequence ID" value="CBN76616.1"/>
    <property type="molecule type" value="Genomic_DNA"/>
</dbReference>
<reference evidence="3 4" key="1">
    <citation type="journal article" date="2010" name="Nature">
        <title>The Ectocarpus genome and the independent evolution of multicellularity in brown algae.</title>
        <authorList>
            <person name="Cock J.M."/>
            <person name="Sterck L."/>
            <person name="Rouze P."/>
            <person name="Scornet D."/>
            <person name="Allen A.E."/>
            <person name="Amoutzias G."/>
            <person name="Anthouard V."/>
            <person name="Artiguenave F."/>
            <person name="Aury J.M."/>
            <person name="Badger J.H."/>
            <person name="Beszteri B."/>
            <person name="Billiau K."/>
            <person name="Bonnet E."/>
            <person name="Bothwell J.H."/>
            <person name="Bowler C."/>
            <person name="Boyen C."/>
            <person name="Brownlee C."/>
            <person name="Carrano C.J."/>
            <person name="Charrier B."/>
            <person name="Cho G.Y."/>
            <person name="Coelho S.M."/>
            <person name="Collen J."/>
            <person name="Corre E."/>
            <person name="Da Silva C."/>
            <person name="Delage L."/>
            <person name="Delaroque N."/>
            <person name="Dittami S.M."/>
            <person name="Doulbeau S."/>
            <person name="Elias M."/>
            <person name="Farnham G."/>
            <person name="Gachon C.M."/>
            <person name="Gschloessl B."/>
            <person name="Heesch S."/>
            <person name="Jabbari K."/>
            <person name="Jubin C."/>
            <person name="Kawai H."/>
            <person name="Kimura K."/>
            <person name="Kloareg B."/>
            <person name="Kupper F.C."/>
            <person name="Lang D."/>
            <person name="Le Bail A."/>
            <person name="Leblanc C."/>
            <person name="Lerouge P."/>
            <person name="Lohr M."/>
            <person name="Lopez P.J."/>
            <person name="Martens C."/>
            <person name="Maumus F."/>
            <person name="Michel G."/>
            <person name="Miranda-Saavedra D."/>
            <person name="Morales J."/>
            <person name="Moreau H."/>
            <person name="Motomura T."/>
            <person name="Nagasato C."/>
            <person name="Napoli C.A."/>
            <person name="Nelson D.R."/>
            <person name="Nyvall-Collen P."/>
            <person name="Peters A.F."/>
            <person name="Pommier C."/>
            <person name="Potin P."/>
            <person name="Poulain J."/>
            <person name="Quesneville H."/>
            <person name="Read B."/>
            <person name="Rensing S.A."/>
            <person name="Ritter A."/>
            <person name="Rousvoal S."/>
            <person name="Samanta M."/>
            <person name="Samson G."/>
            <person name="Schroeder D.C."/>
            <person name="Segurens B."/>
            <person name="Strittmatter M."/>
            <person name="Tonon T."/>
            <person name="Tregear J.W."/>
            <person name="Valentin K."/>
            <person name="von Dassow P."/>
            <person name="Yamagishi T."/>
            <person name="Van de Peer Y."/>
            <person name="Wincker P."/>
        </authorList>
    </citation>
    <scope>NUCLEOTIDE SEQUENCE [LARGE SCALE GENOMIC DNA]</scope>
    <source>
        <strain evidence="4">Ec32 / CCAP1310/4</strain>
    </source>
</reference>
<dbReference type="eggNOG" id="ENOG502RWF4">
    <property type="taxonomic scope" value="Eukaryota"/>
</dbReference>
<feature type="region of interest" description="Disordered" evidence="2">
    <location>
        <begin position="204"/>
        <end position="253"/>
    </location>
</feature>
<protein>
    <submittedName>
        <fullName evidence="3">Uncharacterized protein</fullName>
    </submittedName>
</protein>
<dbReference type="Proteomes" id="UP000002630">
    <property type="component" value="Linkage Group LG01"/>
</dbReference>
<feature type="region of interest" description="Disordered" evidence="2">
    <location>
        <begin position="294"/>
        <end position="315"/>
    </location>
</feature>
<feature type="compositionally biased region" description="Gly residues" evidence="2">
    <location>
        <begin position="294"/>
        <end position="310"/>
    </location>
</feature>
<keyword evidence="4" id="KW-1185">Reference proteome</keyword>
<feature type="coiled-coil region" evidence="1">
    <location>
        <begin position="471"/>
        <end position="498"/>
    </location>
</feature>
<feature type="coiled-coil region" evidence="1">
    <location>
        <begin position="42"/>
        <end position="79"/>
    </location>
</feature>
<sequence length="504" mass="52458">MLWPQREKLASARLEEERATARDVRGKFVEELWGLAREFRIREQEQANADQLGKKLARLEGVETDLREAESKLIKMQSAHEAAVAAAAAAAAAGIPGSGGSGGTSAEQPGSPDSIGSLGTARQPHGSEASPGGEGGGEQATSPPSPPPPAPAVKPCLLLDLEKKPLLKVFVFLNAGEVLRAAQVCRPMFRKVDLMFGIGSQAVSAEPTPPAAPPAPSAAAGIITGGGAPAGARDRAGSAASASSASTGAPGNRLGQRALASALGVVASRVEAVTAGASSGFGSLAGAAATLTGAGDGGSGPGGGGGGGGMSPELMDDLSKRLTTVEMKGIIQLTERGRRMEARAGALQAEKEDLFARLQGTESVKEFLVAKLKDTEAALKRSLDEKGLTLRQSASDQEVISFLDSRTQEMERVAQETMDKAMTYQTELEDQKASGQKQTKVLEDMLRFEKQRGEAGEAAFKAQKKLLVTEVKKLRTTNLALKAECDDLRQQLKDLRTSVSQLGR</sequence>
<dbReference type="OrthoDB" id="76516at2759"/>
<proteinExistence type="predicted"/>
<feature type="region of interest" description="Disordered" evidence="2">
    <location>
        <begin position="93"/>
        <end position="151"/>
    </location>
</feature>
<dbReference type="AlphaFoldDB" id="D8LBA7"/>
<feature type="compositionally biased region" description="Pro residues" evidence="2">
    <location>
        <begin position="207"/>
        <end position="216"/>
    </location>
</feature>
<evidence type="ECO:0000313" key="4">
    <source>
        <dbReference type="Proteomes" id="UP000002630"/>
    </source>
</evidence>
<evidence type="ECO:0000256" key="2">
    <source>
        <dbReference type="SAM" id="MobiDB-lite"/>
    </source>
</evidence>